<dbReference type="GO" id="GO:0005743">
    <property type="term" value="C:mitochondrial inner membrane"/>
    <property type="evidence" value="ECO:0007669"/>
    <property type="project" value="UniProtKB-SubCell"/>
</dbReference>
<comment type="similarity">
    <text evidence="9">Belongs to the CorA metal ion transporter (MIT) (TC 1.A.35) family.</text>
</comment>
<keyword evidence="3 9" id="KW-0812">Transmembrane</keyword>
<evidence type="ECO:0000256" key="2">
    <source>
        <dbReference type="ARBA" id="ARBA00022448"/>
    </source>
</evidence>
<keyword evidence="9" id="KW-0999">Mitochondrion inner membrane</keyword>
<dbReference type="Gene3D" id="2.40.128.330">
    <property type="match status" value="1"/>
</dbReference>
<keyword evidence="11" id="KW-1185">Reference proteome</keyword>
<keyword evidence="8 9" id="KW-0472">Membrane</keyword>
<evidence type="ECO:0000256" key="9">
    <source>
        <dbReference type="RuleBase" id="RU366042"/>
    </source>
</evidence>
<keyword evidence="5" id="KW-0809">Transit peptide</keyword>
<evidence type="ECO:0000256" key="4">
    <source>
        <dbReference type="ARBA" id="ARBA00022842"/>
    </source>
</evidence>
<evidence type="ECO:0000256" key="5">
    <source>
        <dbReference type="ARBA" id="ARBA00022946"/>
    </source>
</evidence>
<dbReference type="GO" id="GO:0015095">
    <property type="term" value="F:magnesium ion transmembrane transporter activity"/>
    <property type="evidence" value="ECO:0007669"/>
    <property type="project" value="TreeGrafter"/>
</dbReference>
<comment type="subcellular location">
    <subcellularLocation>
        <location evidence="1">Membrane</location>
        <topology evidence="1">Multi-pass membrane protein</topology>
    </subcellularLocation>
    <subcellularLocation>
        <location evidence="9">Mitochondrion inner membrane</location>
        <topology evidence="9">Multi-pass membrane protein</topology>
    </subcellularLocation>
</comment>
<dbReference type="Gene3D" id="1.20.58.340">
    <property type="entry name" value="Magnesium transport protein CorA, transmembrane region"/>
    <property type="match status" value="1"/>
</dbReference>
<accession>A0A0P1ABQ4</accession>
<evidence type="ECO:0000313" key="11">
    <source>
        <dbReference type="Proteomes" id="UP000054928"/>
    </source>
</evidence>
<protein>
    <recommendedName>
        <fullName evidence="9">Magnesium transporter</fullName>
    </recommendedName>
</protein>
<dbReference type="RefSeq" id="XP_024574589.1">
    <property type="nucleotide sequence ID" value="XM_024723632.1"/>
</dbReference>
<evidence type="ECO:0000256" key="6">
    <source>
        <dbReference type="ARBA" id="ARBA00022989"/>
    </source>
</evidence>
<keyword evidence="9" id="KW-0496">Mitochondrion</keyword>
<reference evidence="11" key="1">
    <citation type="submission" date="2014-09" db="EMBL/GenBank/DDBJ databases">
        <authorList>
            <person name="Sharma Rahul"/>
            <person name="Thines Marco"/>
        </authorList>
    </citation>
    <scope>NUCLEOTIDE SEQUENCE [LARGE SCALE GENOMIC DNA]</scope>
</reference>
<dbReference type="FunFam" id="1.20.58.340:FF:000025">
    <property type="entry name" value="CorA Metal Ion Transporter (MIT) Family"/>
    <property type="match status" value="1"/>
</dbReference>
<sequence>MLRKTSSSDTSKQQECNEVSVILEEAKTETKMSKYDLTLGLKNGVNFDAMPIEASELSISNSTSQFFCRFDPMTKNGKLLMLLFDCDGKSTLQEMSRLDVLRMTQEAAKITSEPIAKASSSRSPNCRRPCLHAQAGLDSGPSICDVQPVHTRDIRRMENVFSTSNEPSIILRKQAVFFSADPLRAIILKDTCLVYVPDGADSLISMLQQDFRAHAQDSADAPFEFRALEALLATLARYFRAQFDQLSPTIVSDLENLVVGNLDSRELERLREFKNIMNEFEAQVDGVRRVLMELLDNEEDLRLLYLTKLYDEPDLLFDLWSFDSEEAEVLIENYLQDIFSTSTTADLLQRRIANTESLVTLRLDSKRNYLLRVQLIFSLVIINLSVGTLICGVFGMNLTSGLADASGWFLGVVIFTALLFFTTTHAGIVFFKQKGVMLK</sequence>
<dbReference type="Pfam" id="PF22099">
    <property type="entry name" value="MRS2-like"/>
    <property type="match status" value="1"/>
</dbReference>
<dbReference type="CDD" id="cd12823">
    <property type="entry name" value="Mrs2_Mfm1p-like"/>
    <property type="match status" value="1"/>
</dbReference>
<dbReference type="InterPro" id="IPR039204">
    <property type="entry name" value="MRS2-like"/>
</dbReference>
<dbReference type="PANTHER" id="PTHR13890:SF0">
    <property type="entry name" value="MAGNESIUM TRANSPORTER MRS2 HOMOLOG, MITOCHONDRIAL"/>
    <property type="match status" value="1"/>
</dbReference>
<keyword evidence="4 9" id="KW-0460">Magnesium</keyword>
<dbReference type="AlphaFoldDB" id="A0A0P1ABQ4"/>
<dbReference type="OMA" id="FKQKGVM"/>
<evidence type="ECO:0000256" key="7">
    <source>
        <dbReference type="ARBA" id="ARBA00023065"/>
    </source>
</evidence>
<proteinExistence type="inferred from homology"/>
<evidence type="ECO:0000256" key="1">
    <source>
        <dbReference type="ARBA" id="ARBA00004141"/>
    </source>
</evidence>
<evidence type="ECO:0000256" key="8">
    <source>
        <dbReference type="ARBA" id="ARBA00023136"/>
    </source>
</evidence>
<feature type="transmembrane region" description="Helical" evidence="9">
    <location>
        <begin position="375"/>
        <end position="396"/>
    </location>
</feature>
<name>A0A0P1ABQ4_PLAHL</name>
<organism evidence="10 11">
    <name type="scientific">Plasmopara halstedii</name>
    <name type="common">Downy mildew of sunflower</name>
    <dbReference type="NCBI Taxonomy" id="4781"/>
    <lineage>
        <taxon>Eukaryota</taxon>
        <taxon>Sar</taxon>
        <taxon>Stramenopiles</taxon>
        <taxon>Oomycota</taxon>
        <taxon>Peronosporomycetes</taxon>
        <taxon>Peronosporales</taxon>
        <taxon>Peronosporaceae</taxon>
        <taxon>Plasmopara</taxon>
    </lineage>
</organism>
<keyword evidence="6 9" id="KW-1133">Transmembrane helix</keyword>
<dbReference type="PANTHER" id="PTHR13890">
    <property type="entry name" value="RNA SPLICING PROTEIN MRS2, MITOCHONDRIAL"/>
    <property type="match status" value="1"/>
</dbReference>
<dbReference type="EMBL" id="CCYD01000321">
    <property type="protein sequence ID" value="CEG38220.1"/>
    <property type="molecule type" value="Genomic_DNA"/>
</dbReference>
<dbReference type="Proteomes" id="UP000054928">
    <property type="component" value="Unassembled WGS sequence"/>
</dbReference>
<evidence type="ECO:0000256" key="3">
    <source>
        <dbReference type="ARBA" id="ARBA00022692"/>
    </source>
</evidence>
<keyword evidence="2 9" id="KW-0813">Transport</keyword>
<dbReference type="OrthoDB" id="10251508at2759"/>
<keyword evidence="7 9" id="KW-0406">Ion transport</keyword>
<dbReference type="GeneID" id="36403362"/>
<feature type="transmembrane region" description="Helical" evidence="9">
    <location>
        <begin position="408"/>
        <end position="431"/>
    </location>
</feature>
<evidence type="ECO:0000313" key="10">
    <source>
        <dbReference type="EMBL" id="CEG38220.1"/>
    </source>
</evidence>